<name>A0A840Y0E4_9PROT</name>
<proteinExistence type="predicted"/>
<dbReference type="Proteomes" id="UP000580654">
    <property type="component" value="Unassembled WGS sequence"/>
</dbReference>
<dbReference type="InterPro" id="IPR029063">
    <property type="entry name" value="SAM-dependent_MTases_sf"/>
</dbReference>
<dbReference type="Gene3D" id="3.40.50.150">
    <property type="entry name" value="Vaccinia Virus protein VP39"/>
    <property type="match status" value="1"/>
</dbReference>
<protein>
    <recommendedName>
        <fullName evidence="3">Class I SAM-dependent methyltransferase</fullName>
    </recommendedName>
</protein>
<dbReference type="AlphaFoldDB" id="A0A840Y0E4"/>
<reference evidence="1 2" key="1">
    <citation type="submission" date="2020-08" db="EMBL/GenBank/DDBJ databases">
        <title>Genomic Encyclopedia of Type Strains, Phase IV (KMG-IV): sequencing the most valuable type-strain genomes for metagenomic binning, comparative biology and taxonomic classification.</title>
        <authorList>
            <person name="Goeker M."/>
        </authorList>
    </citation>
    <scope>NUCLEOTIDE SEQUENCE [LARGE SCALE GENOMIC DNA]</scope>
    <source>
        <strain evidence="1 2">DSM 25622</strain>
    </source>
</reference>
<organism evidence="1 2">
    <name type="scientific">Muricoccus pecuniae</name>
    <dbReference type="NCBI Taxonomy" id="693023"/>
    <lineage>
        <taxon>Bacteria</taxon>
        <taxon>Pseudomonadati</taxon>
        <taxon>Pseudomonadota</taxon>
        <taxon>Alphaproteobacteria</taxon>
        <taxon>Acetobacterales</taxon>
        <taxon>Roseomonadaceae</taxon>
        <taxon>Muricoccus</taxon>
    </lineage>
</organism>
<dbReference type="EMBL" id="JACIJD010000003">
    <property type="protein sequence ID" value="MBB5693050.1"/>
    <property type="molecule type" value="Genomic_DNA"/>
</dbReference>
<evidence type="ECO:0000313" key="2">
    <source>
        <dbReference type="Proteomes" id="UP000580654"/>
    </source>
</evidence>
<evidence type="ECO:0000313" key="1">
    <source>
        <dbReference type="EMBL" id="MBB5693050.1"/>
    </source>
</evidence>
<sequence>MTDTPSLEAPHLFDGEWPLLESAMAWAAGGNYLEFGLGGSTLAAVRANFAQIVAVDTSLDWVVTARNHPEIRPRIDDNSAAILHADLGPVRGWGYPASRQDLDRWPRYIAAPWREWSRRGAWPNLVYVDGRFRVACCLSVALATGRGAGEGGEREPVRLLLHDVTDERPSYRRVLEFFDIVQHVNSLYLLEVKRRPDYAALVGLLLDQQFDPS</sequence>
<keyword evidence="2" id="KW-1185">Reference proteome</keyword>
<gene>
    <name evidence="1" type="ORF">FHS87_001069</name>
</gene>
<evidence type="ECO:0008006" key="3">
    <source>
        <dbReference type="Google" id="ProtNLM"/>
    </source>
</evidence>
<dbReference type="RefSeq" id="WP_184514619.1">
    <property type="nucleotide sequence ID" value="NZ_JACIJD010000003.1"/>
</dbReference>
<comment type="caution">
    <text evidence="1">The sequence shown here is derived from an EMBL/GenBank/DDBJ whole genome shotgun (WGS) entry which is preliminary data.</text>
</comment>
<accession>A0A840Y0E4</accession>